<evidence type="ECO:0000256" key="5">
    <source>
        <dbReference type="ARBA" id="ARBA00012807"/>
    </source>
</evidence>
<keyword evidence="8 15" id="KW-0489">Methyltransferase</keyword>
<dbReference type="SUPFAM" id="SSF75217">
    <property type="entry name" value="alpha/beta knot"/>
    <property type="match status" value="1"/>
</dbReference>
<keyword evidence="10 15" id="KW-0949">S-adenosyl-L-methionine</keyword>
<evidence type="ECO:0000256" key="9">
    <source>
        <dbReference type="ARBA" id="ARBA00022679"/>
    </source>
</evidence>
<feature type="binding site" evidence="15 16">
    <location>
        <begin position="133"/>
        <end position="138"/>
    </location>
    <ligand>
        <name>S-adenosyl-L-methionine</name>
        <dbReference type="ChEBI" id="CHEBI:59789"/>
    </ligand>
</feature>
<keyword evidence="7 15" id="KW-0963">Cytoplasm</keyword>
<comment type="function">
    <text evidence="1 15 17">Specifically methylates guanosine-37 in various tRNAs.</text>
</comment>
<organism evidence="19 20">
    <name type="scientific">Sulfurivirga caldicuralii</name>
    <dbReference type="NCBI Taxonomy" id="364032"/>
    <lineage>
        <taxon>Bacteria</taxon>
        <taxon>Pseudomonadati</taxon>
        <taxon>Pseudomonadota</taxon>
        <taxon>Gammaproteobacteria</taxon>
        <taxon>Thiotrichales</taxon>
        <taxon>Piscirickettsiaceae</taxon>
        <taxon>Sulfurivirga</taxon>
    </lineage>
</organism>
<feature type="domain" description="tRNA methyltransferase TRMD/TRM10-type" evidence="18">
    <location>
        <begin position="1"/>
        <end position="225"/>
    </location>
</feature>
<feature type="binding site" evidence="15 16">
    <location>
        <position position="113"/>
    </location>
    <ligand>
        <name>S-adenosyl-L-methionine</name>
        <dbReference type="ChEBI" id="CHEBI:59789"/>
    </ligand>
</feature>
<dbReference type="Pfam" id="PF01746">
    <property type="entry name" value="tRNA_m1G_MT"/>
    <property type="match status" value="1"/>
</dbReference>
<keyword evidence="9 15" id="KW-0808">Transferase</keyword>
<accession>A0A1N6G4I0</accession>
<evidence type="ECO:0000256" key="14">
    <source>
        <dbReference type="ARBA" id="ARBA00047783"/>
    </source>
</evidence>
<dbReference type="NCBIfam" id="TIGR00088">
    <property type="entry name" value="trmD"/>
    <property type="match status" value="1"/>
</dbReference>
<evidence type="ECO:0000256" key="6">
    <source>
        <dbReference type="ARBA" id="ARBA00014679"/>
    </source>
</evidence>
<sequence length="259" mass="29151">MRFDVITLFPEMFSAITDHGVTRRAFEKRLAELVLWNPRAFTHDVHRTVDDRPYGGGPGMVMLYQPLADTVAAMQAADERPAHLIYLSPQGAPLTQRRVEELAELPRIALLCGRYEGVDERFIQRHVDEEISVGDFVVSGGELPAMMLMDAVIRLLPGALGHAQSALEDSFSDGLLDCPHYTRPPSVDGMEVPAVLQQGHHEQIAIWRLLEKLRRTAERRPDLLDNLVLTSDQRALLKRARKLGHVSNEQLIEWGIPLD</sequence>
<evidence type="ECO:0000256" key="17">
    <source>
        <dbReference type="RuleBase" id="RU003464"/>
    </source>
</evidence>
<dbReference type="OrthoDB" id="9807416at2"/>
<dbReference type="InterPro" id="IPR029026">
    <property type="entry name" value="tRNA_m1G_MTases_N"/>
</dbReference>
<comment type="subcellular location">
    <subcellularLocation>
        <location evidence="2 15 17">Cytoplasm</location>
    </subcellularLocation>
</comment>
<comment type="subunit">
    <text evidence="4 15 17">Homodimer.</text>
</comment>
<keyword evidence="11 15" id="KW-0819">tRNA processing</keyword>
<proteinExistence type="inferred from homology"/>
<evidence type="ECO:0000256" key="10">
    <source>
        <dbReference type="ARBA" id="ARBA00022691"/>
    </source>
</evidence>
<evidence type="ECO:0000256" key="12">
    <source>
        <dbReference type="ARBA" id="ARBA00029736"/>
    </source>
</evidence>
<evidence type="ECO:0000256" key="4">
    <source>
        <dbReference type="ARBA" id="ARBA00011738"/>
    </source>
</evidence>
<evidence type="ECO:0000256" key="11">
    <source>
        <dbReference type="ARBA" id="ARBA00022694"/>
    </source>
</evidence>
<evidence type="ECO:0000256" key="1">
    <source>
        <dbReference type="ARBA" id="ARBA00002634"/>
    </source>
</evidence>
<dbReference type="GO" id="GO:0052906">
    <property type="term" value="F:tRNA (guanine(37)-N1)-methyltransferase activity"/>
    <property type="evidence" value="ECO:0007669"/>
    <property type="project" value="UniProtKB-UniRule"/>
</dbReference>
<comment type="similarity">
    <text evidence="3 15 17">Belongs to the RNA methyltransferase TrmD family.</text>
</comment>
<dbReference type="Gene3D" id="1.10.1270.20">
    <property type="entry name" value="tRNA(m1g37)methyltransferase, domain 2"/>
    <property type="match status" value="1"/>
</dbReference>
<dbReference type="Gene3D" id="3.40.1280.10">
    <property type="match status" value="1"/>
</dbReference>
<dbReference type="InterPro" id="IPR023148">
    <property type="entry name" value="tRNA_m1G_MeTrfase_C_sf"/>
</dbReference>
<dbReference type="EMBL" id="FSRE01000003">
    <property type="protein sequence ID" value="SIO02455.1"/>
    <property type="molecule type" value="Genomic_DNA"/>
</dbReference>
<evidence type="ECO:0000313" key="19">
    <source>
        <dbReference type="EMBL" id="SIO02455.1"/>
    </source>
</evidence>
<dbReference type="HAMAP" id="MF_00605">
    <property type="entry name" value="TrmD"/>
    <property type="match status" value="1"/>
</dbReference>
<dbReference type="Proteomes" id="UP000198461">
    <property type="component" value="Unassembled WGS sequence"/>
</dbReference>
<dbReference type="PANTHER" id="PTHR46417">
    <property type="entry name" value="TRNA (GUANINE-N(1)-)-METHYLTRANSFERASE"/>
    <property type="match status" value="1"/>
</dbReference>
<dbReference type="GO" id="GO:0002939">
    <property type="term" value="P:tRNA N1-guanine methylation"/>
    <property type="evidence" value="ECO:0007669"/>
    <property type="project" value="TreeGrafter"/>
</dbReference>
<dbReference type="PIRSF" id="PIRSF000386">
    <property type="entry name" value="tRNA_mtase"/>
    <property type="match status" value="1"/>
</dbReference>
<name>A0A1N6G4I0_9GAMM</name>
<dbReference type="FunFam" id="3.40.1280.10:FF:000001">
    <property type="entry name" value="tRNA (guanine-N(1)-)-methyltransferase"/>
    <property type="match status" value="1"/>
</dbReference>
<evidence type="ECO:0000256" key="7">
    <source>
        <dbReference type="ARBA" id="ARBA00022490"/>
    </source>
</evidence>
<evidence type="ECO:0000256" key="15">
    <source>
        <dbReference type="HAMAP-Rule" id="MF_00605"/>
    </source>
</evidence>
<dbReference type="PANTHER" id="PTHR46417:SF1">
    <property type="entry name" value="TRNA (GUANINE-N(1)-)-METHYLTRANSFERASE"/>
    <property type="match status" value="1"/>
</dbReference>
<evidence type="ECO:0000256" key="16">
    <source>
        <dbReference type="PIRSR" id="PIRSR000386-1"/>
    </source>
</evidence>
<dbReference type="AlphaFoldDB" id="A0A1N6G4I0"/>
<evidence type="ECO:0000256" key="13">
    <source>
        <dbReference type="ARBA" id="ARBA00033392"/>
    </source>
</evidence>
<evidence type="ECO:0000259" key="18">
    <source>
        <dbReference type="Pfam" id="PF01746"/>
    </source>
</evidence>
<dbReference type="NCBIfam" id="NF000648">
    <property type="entry name" value="PRK00026.1"/>
    <property type="match status" value="1"/>
</dbReference>
<dbReference type="InterPro" id="IPR029028">
    <property type="entry name" value="Alpha/beta_knot_MTases"/>
</dbReference>
<dbReference type="InterPro" id="IPR016009">
    <property type="entry name" value="tRNA_MeTrfase_TRMD/TRM10"/>
</dbReference>
<comment type="catalytic activity">
    <reaction evidence="14 15 17">
        <text>guanosine(37) in tRNA + S-adenosyl-L-methionine = N(1)-methylguanosine(37) in tRNA + S-adenosyl-L-homocysteine + H(+)</text>
        <dbReference type="Rhea" id="RHEA:36899"/>
        <dbReference type="Rhea" id="RHEA-COMP:10145"/>
        <dbReference type="Rhea" id="RHEA-COMP:10147"/>
        <dbReference type="ChEBI" id="CHEBI:15378"/>
        <dbReference type="ChEBI" id="CHEBI:57856"/>
        <dbReference type="ChEBI" id="CHEBI:59789"/>
        <dbReference type="ChEBI" id="CHEBI:73542"/>
        <dbReference type="ChEBI" id="CHEBI:74269"/>
        <dbReference type="EC" id="2.1.1.228"/>
    </reaction>
</comment>
<evidence type="ECO:0000256" key="8">
    <source>
        <dbReference type="ARBA" id="ARBA00022603"/>
    </source>
</evidence>
<keyword evidence="20" id="KW-1185">Reference proteome</keyword>
<protein>
    <recommendedName>
        <fullName evidence="6 15">tRNA (guanine-N(1)-)-methyltransferase</fullName>
        <ecNumber evidence="5 15">2.1.1.228</ecNumber>
    </recommendedName>
    <alternativeName>
        <fullName evidence="12 15">M1G-methyltransferase</fullName>
    </alternativeName>
    <alternativeName>
        <fullName evidence="13 15">tRNA [GM37] methyltransferase</fullName>
    </alternativeName>
</protein>
<dbReference type="FunFam" id="1.10.1270.20:FF:000001">
    <property type="entry name" value="tRNA (guanine-N(1)-)-methyltransferase"/>
    <property type="match status" value="1"/>
</dbReference>
<dbReference type="GO" id="GO:0005829">
    <property type="term" value="C:cytosol"/>
    <property type="evidence" value="ECO:0007669"/>
    <property type="project" value="TreeGrafter"/>
</dbReference>
<evidence type="ECO:0000313" key="20">
    <source>
        <dbReference type="Proteomes" id="UP000198461"/>
    </source>
</evidence>
<reference evidence="19 20" key="1">
    <citation type="submission" date="2016-11" db="EMBL/GenBank/DDBJ databases">
        <authorList>
            <person name="Jaros S."/>
            <person name="Januszkiewicz K."/>
            <person name="Wedrychowicz H."/>
        </authorList>
    </citation>
    <scope>NUCLEOTIDE SEQUENCE [LARGE SCALE GENOMIC DNA]</scope>
    <source>
        <strain evidence="19 20">DSM 17737</strain>
    </source>
</reference>
<dbReference type="CDD" id="cd18080">
    <property type="entry name" value="TrmD-like"/>
    <property type="match status" value="1"/>
</dbReference>
<evidence type="ECO:0000256" key="2">
    <source>
        <dbReference type="ARBA" id="ARBA00004496"/>
    </source>
</evidence>
<evidence type="ECO:0000256" key="3">
    <source>
        <dbReference type="ARBA" id="ARBA00007630"/>
    </source>
</evidence>
<dbReference type="STRING" id="364032.SAMN05443662_1189"/>
<dbReference type="InterPro" id="IPR002649">
    <property type="entry name" value="tRNA_m1G_MeTrfase_TrmD"/>
</dbReference>
<gene>
    <name evidence="15" type="primary">trmD</name>
    <name evidence="19" type="ORF">SAMN05443662_1189</name>
</gene>
<dbReference type="RefSeq" id="WP_084188274.1">
    <property type="nucleotide sequence ID" value="NZ_FSRE01000003.1"/>
</dbReference>
<dbReference type="EC" id="2.1.1.228" evidence="5 15"/>